<comment type="caution">
    <text evidence="1">The sequence shown here is derived from an EMBL/GenBank/DDBJ whole genome shotgun (WGS) entry which is preliminary data.</text>
</comment>
<name>A0A4R8TSS9_9PEZI</name>
<reference evidence="1 2" key="1">
    <citation type="submission" date="2018-11" db="EMBL/GenBank/DDBJ databases">
        <title>Genome sequence and assembly of Colletotrichum sidae.</title>
        <authorList>
            <person name="Gan P."/>
            <person name="Shirasu K."/>
        </authorList>
    </citation>
    <scope>NUCLEOTIDE SEQUENCE [LARGE SCALE GENOMIC DNA]</scope>
    <source>
        <strain evidence="1 2">CBS 518.97</strain>
    </source>
</reference>
<proteinExistence type="predicted"/>
<evidence type="ECO:0000313" key="2">
    <source>
        <dbReference type="Proteomes" id="UP000295604"/>
    </source>
</evidence>
<dbReference type="Proteomes" id="UP000295604">
    <property type="component" value="Unassembled WGS sequence"/>
</dbReference>
<dbReference type="AlphaFoldDB" id="A0A4R8TSS9"/>
<gene>
    <name evidence="1" type="ORF">C8034_v002181</name>
</gene>
<evidence type="ECO:0000313" key="1">
    <source>
        <dbReference type="EMBL" id="TEA22154.1"/>
    </source>
</evidence>
<organism evidence="1 2">
    <name type="scientific">Colletotrichum sidae</name>
    <dbReference type="NCBI Taxonomy" id="1347389"/>
    <lineage>
        <taxon>Eukaryota</taxon>
        <taxon>Fungi</taxon>
        <taxon>Dikarya</taxon>
        <taxon>Ascomycota</taxon>
        <taxon>Pezizomycotina</taxon>
        <taxon>Sordariomycetes</taxon>
        <taxon>Hypocreomycetidae</taxon>
        <taxon>Glomerellales</taxon>
        <taxon>Glomerellaceae</taxon>
        <taxon>Colletotrichum</taxon>
        <taxon>Colletotrichum orbiculare species complex</taxon>
    </lineage>
</organism>
<protein>
    <submittedName>
        <fullName evidence="1">Uncharacterized protein</fullName>
    </submittedName>
</protein>
<sequence length="170" mass="18953">MRTVKPQDLDAARKSLSWLCRVVENYDVEQQLQQLVVAVSDQEEVARMKSNVSEVVGHLQWRRRETHRHGLLDARDAAVCRTDPAIVDVCAPMVNAGQGPVSGDMHHLRDQHCLELGFQPVCGSDWQEMDFVWRVDLVVGCLCCHRGSGSCIAERTSFCAAAGVACLFME</sequence>
<accession>A0A4R8TSS9</accession>
<keyword evidence="2" id="KW-1185">Reference proteome</keyword>
<dbReference type="EMBL" id="QAPF01000009">
    <property type="protein sequence ID" value="TEA22154.1"/>
    <property type="molecule type" value="Genomic_DNA"/>
</dbReference>